<evidence type="ECO:0000313" key="8">
    <source>
        <dbReference type="EMBL" id="KRM51869.1"/>
    </source>
</evidence>
<dbReference type="GO" id="GO:0005829">
    <property type="term" value="C:cytosol"/>
    <property type="evidence" value="ECO:0007669"/>
    <property type="project" value="TreeGrafter"/>
</dbReference>
<sequence>MSITRHQIREVAFQALFAVNSNPDTDAMTVVDNLLEEKHVSKCPDYLRELVQGVLGRQVELDDEIASKLNSKWTLSRLPKTDLIILRLGLYEIQNCDEVPNKVALNEALQLAKEFSDEKQRGFINGVLSNFI</sequence>
<dbReference type="SUPFAM" id="SSF48013">
    <property type="entry name" value="NusB-like"/>
    <property type="match status" value="1"/>
</dbReference>
<gene>
    <name evidence="6" type="primary">nusB</name>
    <name evidence="8" type="ORF">FC64_GL001062</name>
</gene>
<name>A0A0R1ZAL3_9LACO</name>
<dbReference type="NCBIfam" id="TIGR01951">
    <property type="entry name" value="nusB"/>
    <property type="match status" value="1"/>
</dbReference>
<dbReference type="Pfam" id="PF01029">
    <property type="entry name" value="NusB"/>
    <property type="match status" value="1"/>
</dbReference>
<keyword evidence="9" id="KW-1185">Reference proteome</keyword>
<comment type="function">
    <text evidence="6">Involved in transcription antitermination. Required for transcription of ribosomal RNA (rRNA) genes. Binds specifically to the boxA antiterminator sequence of the ribosomal RNA (rrn) operons.</text>
</comment>
<keyword evidence="2 6" id="KW-0889">Transcription antitermination</keyword>
<dbReference type="GO" id="GO:0031564">
    <property type="term" value="P:transcription antitermination"/>
    <property type="evidence" value="ECO:0007669"/>
    <property type="project" value="UniProtKB-KW"/>
</dbReference>
<dbReference type="InterPro" id="IPR006027">
    <property type="entry name" value="NusB_RsmB_TIM44"/>
</dbReference>
<dbReference type="HAMAP" id="MF_00073">
    <property type="entry name" value="NusB"/>
    <property type="match status" value="1"/>
</dbReference>
<evidence type="ECO:0000313" key="9">
    <source>
        <dbReference type="Proteomes" id="UP000051291"/>
    </source>
</evidence>
<keyword evidence="4 6" id="KW-0805">Transcription regulation</keyword>
<dbReference type="InterPro" id="IPR035926">
    <property type="entry name" value="NusB-like_sf"/>
</dbReference>
<keyword evidence="3 6" id="KW-0694">RNA-binding</keyword>
<evidence type="ECO:0000259" key="7">
    <source>
        <dbReference type="Pfam" id="PF01029"/>
    </source>
</evidence>
<dbReference type="PANTHER" id="PTHR11078:SF3">
    <property type="entry name" value="ANTITERMINATION NUSB DOMAIN-CONTAINING PROTEIN"/>
    <property type="match status" value="1"/>
</dbReference>
<dbReference type="Proteomes" id="UP000051291">
    <property type="component" value="Unassembled WGS sequence"/>
</dbReference>
<evidence type="ECO:0000256" key="6">
    <source>
        <dbReference type="HAMAP-Rule" id="MF_00073"/>
    </source>
</evidence>
<dbReference type="NCBIfam" id="NF001223">
    <property type="entry name" value="PRK00202.1-1"/>
    <property type="match status" value="1"/>
</dbReference>
<dbReference type="GO" id="GO:0006353">
    <property type="term" value="P:DNA-templated transcription termination"/>
    <property type="evidence" value="ECO:0007669"/>
    <property type="project" value="UniProtKB-UniRule"/>
</dbReference>
<evidence type="ECO:0000256" key="1">
    <source>
        <dbReference type="ARBA" id="ARBA00005952"/>
    </source>
</evidence>
<feature type="domain" description="NusB/RsmB/TIM44" evidence="7">
    <location>
        <begin position="6"/>
        <end position="131"/>
    </location>
</feature>
<dbReference type="AlphaFoldDB" id="A0A0R1ZAL3"/>
<evidence type="ECO:0000256" key="3">
    <source>
        <dbReference type="ARBA" id="ARBA00022884"/>
    </source>
</evidence>
<dbReference type="InterPro" id="IPR011605">
    <property type="entry name" value="NusB_fam"/>
</dbReference>
<evidence type="ECO:0000256" key="4">
    <source>
        <dbReference type="ARBA" id="ARBA00023015"/>
    </source>
</evidence>
<reference evidence="8 9" key="1">
    <citation type="journal article" date="2015" name="Genome Announc.">
        <title>Expanding the biotechnology potential of lactobacilli through comparative genomics of 213 strains and associated genera.</title>
        <authorList>
            <person name="Sun Z."/>
            <person name="Harris H.M."/>
            <person name="McCann A."/>
            <person name="Guo C."/>
            <person name="Argimon S."/>
            <person name="Zhang W."/>
            <person name="Yang X."/>
            <person name="Jeffery I.B."/>
            <person name="Cooney J.C."/>
            <person name="Kagawa T.F."/>
            <person name="Liu W."/>
            <person name="Song Y."/>
            <person name="Salvetti E."/>
            <person name="Wrobel A."/>
            <person name="Rasinkangas P."/>
            <person name="Parkhill J."/>
            <person name="Rea M.C."/>
            <person name="O'Sullivan O."/>
            <person name="Ritari J."/>
            <person name="Douillard F.P."/>
            <person name="Paul Ross R."/>
            <person name="Yang R."/>
            <person name="Briner A.E."/>
            <person name="Felis G.E."/>
            <person name="de Vos W.M."/>
            <person name="Barrangou R."/>
            <person name="Klaenhammer T.R."/>
            <person name="Caufield P.W."/>
            <person name="Cui Y."/>
            <person name="Zhang H."/>
            <person name="O'Toole P.W."/>
        </authorList>
    </citation>
    <scope>NUCLEOTIDE SEQUENCE [LARGE SCALE GENOMIC DNA]</scope>
    <source>
        <strain evidence="8 9">DSM 20653</strain>
    </source>
</reference>
<protein>
    <recommendedName>
        <fullName evidence="6">Transcription antitermination protein NusB</fullName>
    </recommendedName>
    <alternativeName>
        <fullName evidence="6">Antitermination factor NusB</fullName>
    </alternativeName>
</protein>
<evidence type="ECO:0000256" key="5">
    <source>
        <dbReference type="ARBA" id="ARBA00023163"/>
    </source>
</evidence>
<dbReference type="PANTHER" id="PTHR11078">
    <property type="entry name" value="N UTILIZATION SUBSTANCE PROTEIN B-RELATED"/>
    <property type="match status" value="1"/>
</dbReference>
<comment type="caution">
    <text evidence="8">The sequence shown here is derived from an EMBL/GenBank/DDBJ whole genome shotgun (WGS) entry which is preliminary data.</text>
</comment>
<dbReference type="STRING" id="1423820.FC64_GL001062"/>
<organism evidence="8 9">
    <name type="scientific">Ligilactobacillus araffinosus DSM 20653</name>
    <dbReference type="NCBI Taxonomy" id="1423820"/>
    <lineage>
        <taxon>Bacteria</taxon>
        <taxon>Bacillati</taxon>
        <taxon>Bacillota</taxon>
        <taxon>Bacilli</taxon>
        <taxon>Lactobacillales</taxon>
        <taxon>Lactobacillaceae</taxon>
        <taxon>Ligilactobacillus</taxon>
    </lineage>
</organism>
<dbReference type="EMBL" id="AYYZ01000029">
    <property type="protein sequence ID" value="KRM51869.1"/>
    <property type="molecule type" value="Genomic_DNA"/>
</dbReference>
<comment type="similarity">
    <text evidence="1 6">Belongs to the NusB family.</text>
</comment>
<evidence type="ECO:0000256" key="2">
    <source>
        <dbReference type="ARBA" id="ARBA00022814"/>
    </source>
</evidence>
<dbReference type="RefSeq" id="WP_057906907.1">
    <property type="nucleotide sequence ID" value="NZ_AYYZ01000029.1"/>
</dbReference>
<accession>A0A0R1ZAL3</accession>
<proteinExistence type="inferred from homology"/>
<keyword evidence="5 6" id="KW-0804">Transcription</keyword>
<dbReference type="PATRIC" id="fig|1423820.4.peg.1086"/>
<dbReference type="GO" id="GO:0003723">
    <property type="term" value="F:RNA binding"/>
    <property type="evidence" value="ECO:0007669"/>
    <property type="project" value="UniProtKB-UniRule"/>
</dbReference>
<dbReference type="Gene3D" id="1.10.940.10">
    <property type="entry name" value="NusB-like"/>
    <property type="match status" value="1"/>
</dbReference>